<evidence type="ECO:0000256" key="3">
    <source>
        <dbReference type="ARBA" id="ARBA00012664"/>
    </source>
</evidence>
<dbReference type="PANTHER" id="PTHR21058:SF0">
    <property type="entry name" value="6,7-DIMETHYL-8-RIBITYLLUMAZINE SYNTHASE"/>
    <property type="match status" value="1"/>
</dbReference>
<dbReference type="InterPro" id="IPR034964">
    <property type="entry name" value="LS"/>
</dbReference>
<evidence type="ECO:0000313" key="9">
    <source>
        <dbReference type="Proteomes" id="UP000009026"/>
    </source>
</evidence>
<dbReference type="InterPro" id="IPR036467">
    <property type="entry name" value="LS/RS_sf"/>
</dbReference>
<dbReference type="CDD" id="cd09209">
    <property type="entry name" value="Lumazine_synthase-I"/>
    <property type="match status" value="1"/>
</dbReference>
<dbReference type="KEGG" id="mym:A176_002130"/>
<dbReference type="Gene3D" id="3.40.50.960">
    <property type="entry name" value="Lumazine/riboflavin synthase"/>
    <property type="match status" value="1"/>
</dbReference>
<keyword evidence="9" id="KW-1185">Reference proteome</keyword>
<organism evidence="8 9">
    <name type="scientific">Pseudomyxococcus hansupus</name>
    <dbReference type="NCBI Taxonomy" id="1297742"/>
    <lineage>
        <taxon>Bacteria</taxon>
        <taxon>Pseudomonadati</taxon>
        <taxon>Myxococcota</taxon>
        <taxon>Myxococcia</taxon>
        <taxon>Myxococcales</taxon>
        <taxon>Cystobacterineae</taxon>
        <taxon>Myxococcaceae</taxon>
        <taxon>Pseudomyxococcus</taxon>
    </lineage>
</organism>
<evidence type="ECO:0000256" key="4">
    <source>
        <dbReference type="ARBA" id="ARBA00022619"/>
    </source>
</evidence>
<dbReference type="eggNOG" id="COG0054">
    <property type="taxonomic scope" value="Bacteria"/>
</dbReference>
<dbReference type="GO" id="GO:0009349">
    <property type="term" value="C:riboflavin synthase complex"/>
    <property type="evidence" value="ECO:0007669"/>
    <property type="project" value="UniProtKB-UniRule"/>
</dbReference>
<dbReference type="Proteomes" id="UP000009026">
    <property type="component" value="Chromosome"/>
</dbReference>
<comment type="pathway">
    <text evidence="1 7">Cofactor biosynthesis; riboflavin biosynthesis; riboflavin from 2-hydroxy-3-oxobutyl phosphate and 5-amino-6-(D-ribitylamino)uracil: step 1/2.</text>
</comment>
<dbReference type="GO" id="GO:0000906">
    <property type="term" value="F:6,7-dimethyl-8-ribityllumazine synthase activity"/>
    <property type="evidence" value="ECO:0007669"/>
    <property type="project" value="UniProtKB-UniRule"/>
</dbReference>
<dbReference type="EC" id="2.5.1.78" evidence="3 7"/>
<keyword evidence="4 7" id="KW-0686">Riboflavin biosynthesis</keyword>
<evidence type="ECO:0000256" key="2">
    <source>
        <dbReference type="ARBA" id="ARBA00007424"/>
    </source>
</evidence>
<evidence type="ECO:0000256" key="7">
    <source>
        <dbReference type="HAMAP-Rule" id="MF_00178"/>
    </source>
</evidence>
<evidence type="ECO:0000256" key="5">
    <source>
        <dbReference type="ARBA" id="ARBA00022679"/>
    </source>
</evidence>
<comment type="catalytic activity">
    <reaction evidence="6 7">
        <text>(2S)-2-hydroxy-3-oxobutyl phosphate + 5-amino-6-(D-ribitylamino)uracil = 6,7-dimethyl-8-(1-D-ribityl)lumazine + phosphate + 2 H2O + H(+)</text>
        <dbReference type="Rhea" id="RHEA:26152"/>
        <dbReference type="ChEBI" id="CHEBI:15377"/>
        <dbReference type="ChEBI" id="CHEBI:15378"/>
        <dbReference type="ChEBI" id="CHEBI:15934"/>
        <dbReference type="ChEBI" id="CHEBI:43474"/>
        <dbReference type="ChEBI" id="CHEBI:58201"/>
        <dbReference type="ChEBI" id="CHEBI:58830"/>
        <dbReference type="EC" id="2.5.1.78"/>
    </reaction>
</comment>
<dbReference type="PATRIC" id="fig|1297742.4.peg.2154"/>
<reference evidence="8 9" key="1">
    <citation type="journal article" date="2016" name="PLoS ONE">
        <title>Complete Genome Sequence and Comparative Genomics of a Novel Myxobacterium Myxococcus hansupus.</title>
        <authorList>
            <person name="Sharma G."/>
            <person name="Narwani T."/>
            <person name="Subramanian S."/>
        </authorList>
    </citation>
    <scope>NUCLEOTIDE SEQUENCE [LARGE SCALE GENOMIC DNA]</scope>
    <source>
        <strain evidence="9">mixupus</strain>
    </source>
</reference>
<dbReference type="STRING" id="1297742.A176_002130"/>
<evidence type="ECO:0000256" key="6">
    <source>
        <dbReference type="ARBA" id="ARBA00048785"/>
    </source>
</evidence>
<dbReference type="HAMAP" id="MF_00178">
    <property type="entry name" value="Lumazine_synth"/>
    <property type="match status" value="1"/>
</dbReference>
<feature type="binding site" evidence="7">
    <location>
        <position position="119"/>
    </location>
    <ligand>
        <name>5-amino-6-(D-ribitylamino)uracil</name>
        <dbReference type="ChEBI" id="CHEBI:15934"/>
    </ligand>
</feature>
<comment type="function">
    <text evidence="7">Catalyzes the formation of 6,7-dimethyl-8-ribityllumazine by condensation of 5-amino-6-(D-ribitylamino)uracil with 3,4-dihydroxy-2-butanone 4-phosphate. This is the penultimate step in the biosynthesis of riboflavin.</text>
</comment>
<feature type="binding site" evidence="7">
    <location>
        <position position="133"/>
    </location>
    <ligand>
        <name>(2S)-2-hydroxy-3-oxobutyl phosphate</name>
        <dbReference type="ChEBI" id="CHEBI:58830"/>
    </ligand>
</feature>
<dbReference type="GO" id="GO:0009231">
    <property type="term" value="P:riboflavin biosynthetic process"/>
    <property type="evidence" value="ECO:0007669"/>
    <property type="project" value="UniProtKB-UniRule"/>
</dbReference>
<dbReference type="NCBIfam" id="TIGR00114">
    <property type="entry name" value="lumazine-synth"/>
    <property type="match status" value="1"/>
</dbReference>
<comment type="similarity">
    <text evidence="2 7">Belongs to the DMRL synthase family.</text>
</comment>
<dbReference type="NCBIfam" id="NF000812">
    <property type="entry name" value="PRK00061.1-4"/>
    <property type="match status" value="1"/>
</dbReference>
<dbReference type="SUPFAM" id="SSF52121">
    <property type="entry name" value="Lumazine synthase"/>
    <property type="match status" value="1"/>
</dbReference>
<evidence type="ECO:0000313" key="8">
    <source>
        <dbReference type="EMBL" id="AKQ65218.1"/>
    </source>
</evidence>
<accession>A0A0H4WUG3</accession>
<feature type="binding site" evidence="7">
    <location>
        <position position="23"/>
    </location>
    <ligand>
        <name>5-amino-6-(D-ribitylamino)uracil</name>
        <dbReference type="ChEBI" id="CHEBI:15934"/>
    </ligand>
</feature>
<feature type="binding site" evidence="7">
    <location>
        <begin position="81"/>
        <end position="83"/>
    </location>
    <ligand>
        <name>5-amino-6-(D-ribitylamino)uracil</name>
        <dbReference type="ChEBI" id="CHEBI:15934"/>
    </ligand>
</feature>
<dbReference type="PANTHER" id="PTHR21058">
    <property type="entry name" value="6,7-DIMETHYL-8-RIBITYLLUMAZINE SYNTHASE DMRL SYNTHASE LUMAZINE SYNTHASE"/>
    <property type="match status" value="1"/>
</dbReference>
<evidence type="ECO:0000256" key="1">
    <source>
        <dbReference type="ARBA" id="ARBA00004917"/>
    </source>
</evidence>
<protein>
    <recommendedName>
        <fullName evidence="3 7">6,7-dimethyl-8-ribityllumazine synthase</fullName>
        <shortName evidence="7">DMRL synthase</shortName>
        <shortName evidence="7">LS</shortName>
        <shortName evidence="7">Lumazine synthase</shortName>
        <ecNumber evidence="3 7">2.5.1.78</ecNumber>
    </recommendedName>
</protein>
<sequence>MPRYFDGDFLPPKGRFAICVARFNGFITEELAKGAVDTLVRHGVADADIDVYRCPGTYELPGLVRRVTETRQYAGVITLGAVIRGGTPHFDYVAGECAKGIGAVAFEAAAASPATTVTFGVLTTDTVEQAIDRAGVKAGNKGAEATLACIEMVNLYAKMSAAEGRKA</sequence>
<dbReference type="Pfam" id="PF00885">
    <property type="entry name" value="DMRL_synthase"/>
    <property type="match status" value="1"/>
</dbReference>
<feature type="active site" description="Proton donor" evidence="7">
    <location>
        <position position="89"/>
    </location>
</feature>
<dbReference type="GO" id="GO:0005829">
    <property type="term" value="C:cytosol"/>
    <property type="evidence" value="ECO:0007669"/>
    <property type="project" value="TreeGrafter"/>
</dbReference>
<dbReference type="InterPro" id="IPR002180">
    <property type="entry name" value="LS/RS"/>
</dbReference>
<gene>
    <name evidence="7" type="primary">ribH</name>
    <name evidence="8" type="ORF">A176_002130</name>
</gene>
<dbReference type="RefSeq" id="WP_002639906.1">
    <property type="nucleotide sequence ID" value="NZ_CP012109.1"/>
</dbReference>
<dbReference type="EMBL" id="CP012109">
    <property type="protein sequence ID" value="AKQ65218.1"/>
    <property type="molecule type" value="Genomic_DNA"/>
</dbReference>
<proteinExistence type="inferred from homology"/>
<keyword evidence="5 7" id="KW-0808">Transferase</keyword>
<feature type="binding site" evidence="7">
    <location>
        <begin position="57"/>
        <end position="59"/>
    </location>
    <ligand>
        <name>5-amino-6-(D-ribitylamino)uracil</name>
        <dbReference type="ChEBI" id="CHEBI:15934"/>
    </ligand>
</feature>
<feature type="binding site" evidence="7">
    <location>
        <begin position="86"/>
        <end position="87"/>
    </location>
    <ligand>
        <name>(2S)-2-hydroxy-3-oxobutyl phosphate</name>
        <dbReference type="ChEBI" id="CHEBI:58830"/>
    </ligand>
</feature>
<name>A0A0H4WUG3_9BACT</name>
<dbReference type="OrthoDB" id="9809709at2"/>
<dbReference type="AlphaFoldDB" id="A0A0H4WUG3"/>
<dbReference type="UniPathway" id="UPA00275">
    <property type="reaction ID" value="UER00404"/>
</dbReference>